<feature type="DNA-binding region" description="DM" evidence="6">
    <location>
        <begin position="32"/>
        <end position="79"/>
    </location>
</feature>
<dbReference type="Pfam" id="PF03474">
    <property type="entry name" value="DMA"/>
    <property type="match status" value="1"/>
</dbReference>
<keyword evidence="2 6" id="KW-0479">Metal-binding</keyword>
<comment type="subcellular location">
    <subcellularLocation>
        <location evidence="6">Nucleus</location>
    </subcellularLocation>
</comment>
<comment type="similarity">
    <text evidence="1">Belongs to the DMRT family.</text>
</comment>
<dbReference type="GO" id="GO:0007548">
    <property type="term" value="P:sex differentiation"/>
    <property type="evidence" value="ECO:0007669"/>
    <property type="project" value="TreeGrafter"/>
</dbReference>
<evidence type="ECO:0000256" key="2">
    <source>
        <dbReference type="ARBA" id="ARBA00022723"/>
    </source>
</evidence>
<gene>
    <name evidence="10" type="primary">LOC108260473</name>
</gene>
<reference evidence="9" key="1">
    <citation type="journal article" date="2016" name="Nat. Commun.">
        <title>The channel catfish genome sequence provides insights into the evolution of scale formation in teleosts.</title>
        <authorList>
            <person name="Liu Z."/>
            <person name="Liu S."/>
            <person name="Yao J."/>
            <person name="Bao L."/>
            <person name="Zhang J."/>
            <person name="Li Y."/>
            <person name="Jiang C."/>
            <person name="Sun L."/>
            <person name="Wang R."/>
            <person name="Zhang Y."/>
            <person name="Zhou T."/>
            <person name="Zeng Q."/>
            <person name="Fu Q."/>
            <person name="Gao S."/>
            <person name="Li N."/>
            <person name="Koren S."/>
            <person name="Jiang Y."/>
            <person name="Zimin A."/>
            <person name="Xu P."/>
            <person name="Phillippy A.M."/>
            <person name="Geng X."/>
            <person name="Song L."/>
            <person name="Sun F."/>
            <person name="Li C."/>
            <person name="Wang X."/>
            <person name="Chen A."/>
            <person name="Jin Y."/>
            <person name="Yuan Z."/>
            <person name="Yang Y."/>
            <person name="Tan S."/>
            <person name="Peatman E."/>
            <person name="Lu J."/>
            <person name="Qin Z."/>
            <person name="Dunham R."/>
            <person name="Li Z."/>
            <person name="Sonstegard T."/>
            <person name="Feng J."/>
            <person name="Danzmann R.G."/>
            <person name="Schroeder S."/>
            <person name="Scheffler B."/>
            <person name="Duke M.V."/>
            <person name="Ballard L."/>
            <person name="Kucuktas H."/>
            <person name="Kaltenboeck L."/>
            <person name="Liu H."/>
            <person name="Armbruster J."/>
            <person name="Xie Y."/>
            <person name="Kirby M.L."/>
            <person name="Tian Y."/>
            <person name="Flanagan M.E."/>
            <person name="Mu W."/>
            <person name="Waldbieser G.C."/>
        </authorList>
    </citation>
    <scope>NUCLEOTIDE SEQUENCE [LARGE SCALE GENOMIC DNA]</scope>
    <source>
        <strain evidence="9">SDA103</strain>
    </source>
</reference>
<dbReference type="Gene3D" id="4.10.1040.10">
    <property type="entry name" value="DM DNA-binding domain"/>
    <property type="match status" value="1"/>
</dbReference>
<dbReference type="OrthoDB" id="9942608at2759"/>
<evidence type="ECO:0000313" key="10">
    <source>
        <dbReference type="RefSeq" id="XP_017316285.1"/>
    </source>
</evidence>
<dbReference type="GeneID" id="108260473"/>
<reference evidence="10" key="2">
    <citation type="submission" date="2025-08" db="UniProtKB">
        <authorList>
            <consortium name="RefSeq"/>
        </authorList>
    </citation>
    <scope>IDENTIFICATION</scope>
    <source>
        <tissue evidence="10">Blood</tissue>
    </source>
</reference>
<dbReference type="InterPro" id="IPR009060">
    <property type="entry name" value="UBA-like_sf"/>
</dbReference>
<sequence length="385" mass="41672">MDGALPSLHAPLLLRAPRLLDRAQYPARSPKCARCRNHGVVSALKGHKRFCRWRDCACAKCALIAERQRVMAAQVALRRQQAHEESEARQMQILYPGSGLMERGVTPSNTPGLHAAFTTEHRKNGDHLKKYMFNGFMVSSHLRPVTSPVAKIDLSTEVSPTEPLQLSGNQSPGFDRLSDRTTSPRSLSSSDLESGSESDKPKVEVSGDVGRPVSSGREHEPAEVLTKIFPHVKQDVLESALSACTGDIVKAIELLLASKEGRSADKPDTPLTENTVAAAQWPHVLHLPASKSAFSPLQSSAVKPFGNDGFYGLSPCFGINPLRVAYSGSGGALPSFISPYLTSGLLPAMPLRAPVDYPFPTMIRDLAFQSKDTLSAASLYSGHRK</sequence>
<dbReference type="SMART" id="SM00301">
    <property type="entry name" value="DM"/>
    <property type="match status" value="1"/>
</dbReference>
<dbReference type="AlphaFoldDB" id="A0A2D0QFY8"/>
<dbReference type="PANTHER" id="PTHR12322">
    <property type="entry name" value="DOUBLESEX AND MAB-3 RELATED TRANSCRIPTION FACTOR DMRT"/>
    <property type="match status" value="1"/>
</dbReference>
<dbReference type="RefSeq" id="XP_017316285.1">
    <property type="nucleotide sequence ID" value="XM_017460796.3"/>
</dbReference>
<dbReference type="STRING" id="7998.ENSIPUP00000018230"/>
<dbReference type="Pfam" id="PF00751">
    <property type="entry name" value="DM"/>
    <property type="match status" value="1"/>
</dbReference>
<feature type="compositionally biased region" description="Polar residues" evidence="7">
    <location>
        <begin position="156"/>
        <end position="172"/>
    </location>
</feature>
<dbReference type="InterPro" id="IPR001275">
    <property type="entry name" value="DM_DNA-bd"/>
</dbReference>
<evidence type="ECO:0000256" key="1">
    <source>
        <dbReference type="ARBA" id="ARBA00006834"/>
    </source>
</evidence>
<keyword evidence="9" id="KW-1185">Reference proteome</keyword>
<evidence type="ECO:0000256" key="5">
    <source>
        <dbReference type="ARBA" id="ARBA00023242"/>
    </source>
</evidence>
<dbReference type="InterPro" id="IPR026607">
    <property type="entry name" value="DMRT"/>
</dbReference>
<keyword evidence="5 6" id="KW-0539">Nucleus</keyword>
<dbReference type="Pfam" id="PF20624">
    <property type="entry name" value="DMRT5_DMB"/>
    <property type="match status" value="1"/>
</dbReference>
<evidence type="ECO:0000313" key="9">
    <source>
        <dbReference type="Proteomes" id="UP000221080"/>
    </source>
</evidence>
<dbReference type="PANTHER" id="PTHR12322:SF71">
    <property type="entry name" value="DOUBLESEX- AND MAB-3-RELATED TRANSCRIPTION FACTOR A1"/>
    <property type="match status" value="1"/>
</dbReference>
<feature type="compositionally biased region" description="Low complexity" evidence="7">
    <location>
        <begin position="180"/>
        <end position="195"/>
    </location>
</feature>
<evidence type="ECO:0000256" key="7">
    <source>
        <dbReference type="SAM" id="MobiDB-lite"/>
    </source>
</evidence>
<dbReference type="Proteomes" id="UP000221080">
    <property type="component" value="Chromosome 29"/>
</dbReference>
<evidence type="ECO:0000256" key="6">
    <source>
        <dbReference type="PROSITE-ProRule" id="PRU00070"/>
    </source>
</evidence>
<keyword evidence="4 6" id="KW-0238">DNA-binding</keyword>
<dbReference type="PROSITE" id="PS40000">
    <property type="entry name" value="DM_1"/>
    <property type="match status" value="1"/>
</dbReference>
<feature type="domain" description="DM" evidence="8">
    <location>
        <begin position="32"/>
        <end position="79"/>
    </location>
</feature>
<dbReference type="FunFam" id="4.10.1040.10:FF:000001">
    <property type="entry name" value="doublesex- and mab-3-related transcription factor 1"/>
    <property type="match status" value="1"/>
</dbReference>
<name>A0A2D0QFY8_ICTPU</name>
<dbReference type="GO" id="GO:0000981">
    <property type="term" value="F:DNA-binding transcription factor activity, RNA polymerase II-specific"/>
    <property type="evidence" value="ECO:0007669"/>
    <property type="project" value="TreeGrafter"/>
</dbReference>
<organism evidence="9 10">
    <name type="scientific">Ictalurus punctatus</name>
    <name type="common">Channel catfish</name>
    <name type="synonym">Silurus punctatus</name>
    <dbReference type="NCBI Taxonomy" id="7998"/>
    <lineage>
        <taxon>Eukaryota</taxon>
        <taxon>Metazoa</taxon>
        <taxon>Chordata</taxon>
        <taxon>Craniata</taxon>
        <taxon>Vertebrata</taxon>
        <taxon>Euteleostomi</taxon>
        <taxon>Actinopterygii</taxon>
        <taxon>Neopterygii</taxon>
        <taxon>Teleostei</taxon>
        <taxon>Ostariophysi</taxon>
        <taxon>Siluriformes</taxon>
        <taxon>Ictaluridae</taxon>
        <taxon>Ictalurus</taxon>
    </lineage>
</organism>
<evidence type="ECO:0000256" key="3">
    <source>
        <dbReference type="ARBA" id="ARBA00022833"/>
    </source>
</evidence>
<dbReference type="SUPFAM" id="SSF46934">
    <property type="entry name" value="UBA-like"/>
    <property type="match status" value="1"/>
</dbReference>
<dbReference type="GO" id="GO:0000978">
    <property type="term" value="F:RNA polymerase II cis-regulatory region sequence-specific DNA binding"/>
    <property type="evidence" value="ECO:0007669"/>
    <property type="project" value="TreeGrafter"/>
</dbReference>
<feature type="region of interest" description="Disordered" evidence="7">
    <location>
        <begin position="156"/>
        <end position="221"/>
    </location>
</feature>
<dbReference type="InterPro" id="IPR005173">
    <property type="entry name" value="DMA"/>
</dbReference>
<evidence type="ECO:0000256" key="4">
    <source>
        <dbReference type="ARBA" id="ARBA00023125"/>
    </source>
</evidence>
<dbReference type="SUPFAM" id="SSF82927">
    <property type="entry name" value="Cysteine-rich DNA binding domain, (DM domain)"/>
    <property type="match status" value="1"/>
</dbReference>
<dbReference type="GO" id="GO:0046872">
    <property type="term" value="F:metal ion binding"/>
    <property type="evidence" value="ECO:0007669"/>
    <property type="project" value="UniProtKB-KW"/>
</dbReference>
<protein>
    <submittedName>
        <fullName evidence="10">Doublesex- and mab-3-related transcription factor A1</fullName>
    </submittedName>
</protein>
<dbReference type="InterPro" id="IPR036407">
    <property type="entry name" value="DM_DNA-bd_sf"/>
</dbReference>
<proteinExistence type="inferred from homology"/>
<dbReference type="InterPro" id="IPR046472">
    <property type="entry name" value="DMRT5_1_DMB_dom"/>
</dbReference>
<evidence type="ECO:0000259" key="8">
    <source>
        <dbReference type="PROSITE" id="PS50809"/>
    </source>
</evidence>
<dbReference type="GO" id="GO:0005634">
    <property type="term" value="C:nucleus"/>
    <property type="evidence" value="ECO:0007669"/>
    <property type="project" value="UniProtKB-SubCell"/>
</dbReference>
<dbReference type="PROSITE" id="PS50809">
    <property type="entry name" value="DM_2"/>
    <property type="match status" value="1"/>
</dbReference>
<dbReference type="KEGG" id="ipu:108260473"/>
<keyword evidence="3 6" id="KW-0862">Zinc</keyword>
<accession>A0A2D0QFY8</accession>